<dbReference type="GO" id="GO:0016020">
    <property type="term" value="C:membrane"/>
    <property type="evidence" value="ECO:0007669"/>
    <property type="project" value="TreeGrafter"/>
</dbReference>
<dbReference type="AlphaFoldDB" id="A0A7M2X069"/>
<dbReference type="KEGG" id="hbs:IPV69_03745"/>
<evidence type="ECO:0000256" key="3">
    <source>
        <dbReference type="RuleBase" id="RU000363"/>
    </source>
</evidence>
<evidence type="ECO:0000256" key="2">
    <source>
        <dbReference type="ARBA" id="ARBA00023002"/>
    </source>
</evidence>
<reference evidence="6 7" key="1">
    <citation type="submission" date="2020-10" db="EMBL/GenBank/DDBJ databases">
        <title>Wide distribution of Phycisphaera-like planctomycetes from WD2101 soil group in peatlands and genome analysis of the first cultivated representative.</title>
        <authorList>
            <person name="Dedysh S.N."/>
            <person name="Beletsky A.V."/>
            <person name="Ivanova A."/>
            <person name="Kulichevskaya I.S."/>
            <person name="Suzina N.E."/>
            <person name="Philippov D.A."/>
            <person name="Rakitin A.L."/>
            <person name="Mardanov A.V."/>
            <person name="Ravin N.V."/>
        </authorList>
    </citation>
    <scope>NUCLEOTIDE SEQUENCE [LARGE SCALE GENOMIC DNA]</scope>
    <source>
        <strain evidence="6 7">M1803</strain>
    </source>
</reference>
<dbReference type="PRINTS" id="PR00081">
    <property type="entry name" value="GDHRDH"/>
</dbReference>
<evidence type="ECO:0000313" key="6">
    <source>
        <dbReference type="EMBL" id="QOV90491.1"/>
    </source>
</evidence>
<keyword evidence="7" id="KW-1185">Reference proteome</keyword>
<dbReference type="RefSeq" id="WP_206293577.1">
    <property type="nucleotide sequence ID" value="NZ_CP063458.1"/>
</dbReference>
<dbReference type="GO" id="GO:0016491">
    <property type="term" value="F:oxidoreductase activity"/>
    <property type="evidence" value="ECO:0007669"/>
    <property type="project" value="UniProtKB-KW"/>
</dbReference>
<dbReference type="Proteomes" id="UP000593765">
    <property type="component" value="Chromosome"/>
</dbReference>
<dbReference type="SUPFAM" id="SSF51735">
    <property type="entry name" value="NAD(P)-binding Rossmann-fold domains"/>
    <property type="match status" value="1"/>
</dbReference>
<evidence type="ECO:0000256" key="1">
    <source>
        <dbReference type="ARBA" id="ARBA00006484"/>
    </source>
</evidence>
<name>A0A7M2X069_9BACT</name>
<dbReference type="Pfam" id="PF00106">
    <property type="entry name" value="adh_short"/>
    <property type="match status" value="1"/>
</dbReference>
<gene>
    <name evidence="6" type="ORF">IPV69_03745</name>
</gene>
<dbReference type="InterPro" id="IPR002347">
    <property type="entry name" value="SDR_fam"/>
</dbReference>
<proteinExistence type="inferred from homology"/>
<dbReference type="PRINTS" id="PR00080">
    <property type="entry name" value="SDRFAMILY"/>
</dbReference>
<feature type="compositionally biased region" description="Pro residues" evidence="4">
    <location>
        <begin position="283"/>
        <end position="292"/>
    </location>
</feature>
<evidence type="ECO:0000313" key="7">
    <source>
        <dbReference type="Proteomes" id="UP000593765"/>
    </source>
</evidence>
<dbReference type="InterPro" id="IPR057326">
    <property type="entry name" value="KR_dom"/>
</dbReference>
<protein>
    <submittedName>
        <fullName evidence="6">SDR family oxidoreductase</fullName>
    </submittedName>
</protein>
<keyword evidence="2" id="KW-0560">Oxidoreductase</keyword>
<accession>A0A7M2X069</accession>
<sequence>MRDLSGKRVVITGAAGGIGKAIALEFCRAGSRLILLDVNQPALEAAVADCRATGADAVGVHCDLADADAIALAADRCLAAFGGVDVLVNNAGIAFYGPTHEMRLDQWEKLMAVNLLAPIRLIHALLPSLREQPEAHILNIASITGLVPKRRIAAYQASKFGLVGLSQSLRAEYSPYGIGVTAVCCGFARTELIATAHRDGMAAKPRAMRSWWSVSPEYVARRAVAGVRANRGLVVVPFLARLFWWVQRLSPAILDLHGHWVHWRSNRRRRAKARRLRSNTPSMPQPVPAGAK</sequence>
<feature type="domain" description="Ketoreductase" evidence="5">
    <location>
        <begin position="7"/>
        <end position="184"/>
    </location>
</feature>
<organism evidence="6 7">
    <name type="scientific">Humisphaera borealis</name>
    <dbReference type="NCBI Taxonomy" id="2807512"/>
    <lineage>
        <taxon>Bacteria</taxon>
        <taxon>Pseudomonadati</taxon>
        <taxon>Planctomycetota</taxon>
        <taxon>Phycisphaerae</taxon>
        <taxon>Tepidisphaerales</taxon>
        <taxon>Tepidisphaeraceae</taxon>
        <taxon>Humisphaera</taxon>
    </lineage>
</organism>
<evidence type="ECO:0000259" key="5">
    <source>
        <dbReference type="SMART" id="SM00822"/>
    </source>
</evidence>
<dbReference type="CDD" id="cd05233">
    <property type="entry name" value="SDR_c"/>
    <property type="match status" value="1"/>
</dbReference>
<dbReference type="FunFam" id="3.40.50.720:FF:000084">
    <property type="entry name" value="Short-chain dehydrogenase reductase"/>
    <property type="match status" value="1"/>
</dbReference>
<evidence type="ECO:0000256" key="4">
    <source>
        <dbReference type="SAM" id="MobiDB-lite"/>
    </source>
</evidence>
<comment type="similarity">
    <text evidence="1 3">Belongs to the short-chain dehydrogenases/reductases (SDR) family.</text>
</comment>
<dbReference type="Gene3D" id="3.40.50.720">
    <property type="entry name" value="NAD(P)-binding Rossmann-like Domain"/>
    <property type="match status" value="1"/>
</dbReference>
<dbReference type="EMBL" id="CP063458">
    <property type="protein sequence ID" value="QOV90491.1"/>
    <property type="molecule type" value="Genomic_DNA"/>
</dbReference>
<feature type="region of interest" description="Disordered" evidence="4">
    <location>
        <begin position="272"/>
        <end position="292"/>
    </location>
</feature>
<dbReference type="InterPro" id="IPR036291">
    <property type="entry name" value="NAD(P)-bd_dom_sf"/>
</dbReference>
<dbReference type="PANTHER" id="PTHR44196:SF1">
    <property type="entry name" value="DEHYDROGENASE_REDUCTASE SDR FAMILY MEMBER 7B"/>
    <property type="match status" value="1"/>
</dbReference>
<dbReference type="SMART" id="SM00822">
    <property type="entry name" value="PKS_KR"/>
    <property type="match status" value="1"/>
</dbReference>
<dbReference type="PANTHER" id="PTHR44196">
    <property type="entry name" value="DEHYDROGENASE/REDUCTASE SDR FAMILY MEMBER 7B"/>
    <property type="match status" value="1"/>
</dbReference>